<keyword evidence="1" id="KW-0732">Signal</keyword>
<organism evidence="2 3">
    <name type="scientific">Hydrocarboniphaga effusa AP103</name>
    <dbReference type="NCBI Taxonomy" id="1172194"/>
    <lineage>
        <taxon>Bacteria</taxon>
        <taxon>Pseudomonadati</taxon>
        <taxon>Pseudomonadota</taxon>
        <taxon>Gammaproteobacteria</taxon>
        <taxon>Nevskiales</taxon>
        <taxon>Nevskiaceae</taxon>
        <taxon>Hydrocarboniphaga</taxon>
    </lineage>
</organism>
<evidence type="ECO:0000256" key="1">
    <source>
        <dbReference type="SAM" id="SignalP"/>
    </source>
</evidence>
<dbReference type="RefSeq" id="WP_007185154.1">
    <property type="nucleotide sequence ID" value="NZ_AKGD01000001.1"/>
</dbReference>
<name>I7ZJH8_9GAMM</name>
<dbReference type="PATRIC" id="fig|1172194.4.peg.2135"/>
<comment type="caution">
    <text evidence="2">The sequence shown here is derived from an EMBL/GenBank/DDBJ whole genome shotgun (WGS) entry which is preliminary data.</text>
</comment>
<accession>I7ZJH8</accession>
<dbReference type="OrthoDB" id="1337545at2"/>
<gene>
    <name evidence="2" type="ORF">WQQ_22110</name>
</gene>
<dbReference type="Proteomes" id="UP000003704">
    <property type="component" value="Unassembled WGS sequence"/>
</dbReference>
<sequence>MTNRGLVRALLPLALLLHAASAAADWSCSKRLPSGECLGPATLSEGGERLSGLRALIAPPEVVWLGKLTRTENSGLRSECSYAPSGRCEGQLTTFFPDGKRKIESLRIQSGIDEYEGISVTIHPDGRKLECVVDATGACNGEAVMRLPSKEILHGILRTQGYDMQWVGTGRWIFAGGEIKDCVLGPEGECRAGPVVFWSRDAKLVGTLDANGDLSGPMTTYDHRGQQKSCASATPTGCKVAEVVSAKAPAGAAEKPRPRQYGPQRSQEIIASLGKTANVVIGPPLDSAEIRYQFMACGDDIRVAYTLARAASRTVPLKGRVFNRGALIGSFDDPRAAKFAVPQLSCKGAQTRTVGSLKQHQQDLVQYTFSDGSEAWSMDDRIRRFLNQLTIKVLPVVGPQITAAVALPIAIPIPISSPQPAAVAPAVVAALPVPAAPATPPKPAAVLAQVVAPGPAAVAATPSRATPSMSSAATAATPSPTLLRFGQWTSLSPDQPIVYRVAKIAQNGELATLRYQLRIDHGASTACRKAQCEGYWIAAYSFDPDSRAKRSRSLLLPATFTGIYDYPDLIKVYFKSFSTHRAFWDGARGLPMVEPLRKPDPILMPLLQGCVDARLGATNRSSRCAELDPARVEVVGR</sequence>
<feature type="chain" id="PRO_5003712912" evidence="1">
    <location>
        <begin position="25"/>
        <end position="637"/>
    </location>
</feature>
<proteinExistence type="predicted"/>
<protein>
    <submittedName>
        <fullName evidence="2">Uncharacterized protein</fullName>
    </submittedName>
</protein>
<dbReference type="EMBL" id="AKGD01000001">
    <property type="protein sequence ID" value="EIT72074.1"/>
    <property type="molecule type" value="Genomic_DNA"/>
</dbReference>
<evidence type="ECO:0000313" key="2">
    <source>
        <dbReference type="EMBL" id="EIT72074.1"/>
    </source>
</evidence>
<keyword evidence="3" id="KW-1185">Reference proteome</keyword>
<dbReference type="AlphaFoldDB" id="I7ZJH8"/>
<feature type="signal peptide" evidence="1">
    <location>
        <begin position="1"/>
        <end position="24"/>
    </location>
</feature>
<evidence type="ECO:0000313" key="3">
    <source>
        <dbReference type="Proteomes" id="UP000003704"/>
    </source>
</evidence>
<reference evidence="2 3" key="1">
    <citation type="journal article" date="2012" name="J. Bacteriol.">
        <title>Genome Sequence of n-Alkane-Degrading Hydrocarboniphaga effusa Strain AP103T (ATCC BAA-332T).</title>
        <authorList>
            <person name="Chang H.K."/>
            <person name="Zylstra G.J."/>
            <person name="Chae J.C."/>
        </authorList>
    </citation>
    <scope>NUCLEOTIDE SEQUENCE [LARGE SCALE GENOMIC DNA]</scope>
    <source>
        <strain evidence="2 3">AP103</strain>
    </source>
</reference>